<keyword evidence="2" id="KW-1185">Reference proteome</keyword>
<gene>
    <name evidence="1" type="ORF">EYC80_007600</name>
</gene>
<dbReference type="AlphaFoldDB" id="A0A5N6JWE5"/>
<evidence type="ECO:0000313" key="2">
    <source>
        <dbReference type="Proteomes" id="UP000326757"/>
    </source>
</evidence>
<organism evidence="1 2">
    <name type="scientific">Monilinia laxa</name>
    <name type="common">Brown rot fungus</name>
    <name type="synonym">Sclerotinia laxa</name>
    <dbReference type="NCBI Taxonomy" id="61186"/>
    <lineage>
        <taxon>Eukaryota</taxon>
        <taxon>Fungi</taxon>
        <taxon>Dikarya</taxon>
        <taxon>Ascomycota</taxon>
        <taxon>Pezizomycotina</taxon>
        <taxon>Leotiomycetes</taxon>
        <taxon>Helotiales</taxon>
        <taxon>Sclerotiniaceae</taxon>
        <taxon>Monilinia</taxon>
    </lineage>
</organism>
<proteinExistence type="predicted"/>
<comment type="caution">
    <text evidence="1">The sequence shown here is derived from an EMBL/GenBank/DDBJ whole genome shotgun (WGS) entry which is preliminary data.</text>
</comment>
<accession>A0A5N6JWE5</accession>
<dbReference type="Proteomes" id="UP000326757">
    <property type="component" value="Unassembled WGS sequence"/>
</dbReference>
<dbReference type="EMBL" id="VIGI01000012">
    <property type="protein sequence ID" value="KAB8293269.1"/>
    <property type="molecule type" value="Genomic_DNA"/>
</dbReference>
<reference evidence="1 2" key="1">
    <citation type="submission" date="2019-06" db="EMBL/GenBank/DDBJ databases">
        <title>Genome Sequence of the Brown Rot Fungal Pathogen Monilinia laxa.</title>
        <authorList>
            <person name="De Miccolis Angelini R.M."/>
            <person name="Landi L."/>
            <person name="Abate D."/>
            <person name="Pollastro S."/>
            <person name="Romanazzi G."/>
            <person name="Faretra F."/>
        </authorList>
    </citation>
    <scope>NUCLEOTIDE SEQUENCE [LARGE SCALE GENOMIC DNA]</scope>
    <source>
        <strain evidence="1 2">Mlax316</strain>
    </source>
</reference>
<sequence length="100" mass="11133">MEEPGKIVQLAKIVVVFPNIGTEDLVANAVQVLPDVAITVVTSGSYLNDPPSDEWLDERDALNGEAPELISPEEADYALSQMIVDMLQTYIKIWLCYPRR</sequence>
<evidence type="ECO:0000313" key="1">
    <source>
        <dbReference type="EMBL" id="KAB8293269.1"/>
    </source>
</evidence>
<protein>
    <submittedName>
        <fullName evidence="1">Uncharacterized protein</fullName>
    </submittedName>
</protein>
<dbReference type="OrthoDB" id="3513718at2759"/>
<name>A0A5N6JWE5_MONLA</name>